<evidence type="ECO:0000313" key="2">
    <source>
        <dbReference type="EMBL" id="PLT31511.1"/>
    </source>
</evidence>
<name>A0A2N5MAX5_9BACI</name>
<keyword evidence="2" id="KW-0808">Transferase</keyword>
<dbReference type="InterPro" id="IPR041633">
    <property type="entry name" value="Polbeta"/>
</dbReference>
<dbReference type="GO" id="GO:0016740">
    <property type="term" value="F:transferase activity"/>
    <property type="evidence" value="ECO:0007669"/>
    <property type="project" value="UniProtKB-KW"/>
</dbReference>
<dbReference type="InterPro" id="IPR043519">
    <property type="entry name" value="NT_sf"/>
</dbReference>
<sequence>MDRERIQLSLRTVPEDIDIYIFGSFLISEYPKDVDLIVIYDSNIYTGKNIFDKCLNLINQIETKSGLPVDVTYLSIIEEIEIGFLKIVNAMSIKDVFYINVEE</sequence>
<dbReference type="EMBL" id="PGUY01000005">
    <property type="protein sequence ID" value="PLT31511.1"/>
    <property type="molecule type" value="Genomic_DNA"/>
</dbReference>
<feature type="domain" description="Polymerase beta nucleotidyltransferase" evidence="1">
    <location>
        <begin position="15"/>
        <end position="77"/>
    </location>
</feature>
<proteinExistence type="predicted"/>
<dbReference type="RefSeq" id="WP_101640043.1">
    <property type="nucleotide sequence ID" value="NZ_PGUY01000005.1"/>
</dbReference>
<protein>
    <submittedName>
        <fullName evidence="2">Nucleotidyltransferase domain-containing protein</fullName>
    </submittedName>
</protein>
<dbReference type="Proteomes" id="UP000234748">
    <property type="component" value="Unassembled WGS sequence"/>
</dbReference>
<reference evidence="2 3" key="1">
    <citation type="submission" date="2017-11" db="EMBL/GenBank/DDBJ databases">
        <title>Comparitive Functional Genomics of Dry Heat Resistant strains isolated from the Viking Spacecraft.</title>
        <authorList>
            <person name="Seuylemezian A."/>
            <person name="Cooper K."/>
            <person name="Vaishampayan P."/>
        </authorList>
    </citation>
    <scope>NUCLEOTIDE SEQUENCE [LARGE SCALE GENOMIC DNA]</scope>
    <source>
        <strain evidence="2 3">V1-29</strain>
    </source>
</reference>
<evidence type="ECO:0000313" key="3">
    <source>
        <dbReference type="Proteomes" id="UP000234748"/>
    </source>
</evidence>
<organism evidence="2 3">
    <name type="scientific">Peribacillus deserti</name>
    <dbReference type="NCBI Taxonomy" id="673318"/>
    <lineage>
        <taxon>Bacteria</taxon>
        <taxon>Bacillati</taxon>
        <taxon>Bacillota</taxon>
        <taxon>Bacilli</taxon>
        <taxon>Bacillales</taxon>
        <taxon>Bacillaceae</taxon>
        <taxon>Peribacillus</taxon>
    </lineage>
</organism>
<dbReference type="AlphaFoldDB" id="A0A2N5MAX5"/>
<dbReference type="SUPFAM" id="SSF81301">
    <property type="entry name" value="Nucleotidyltransferase"/>
    <property type="match status" value="1"/>
</dbReference>
<dbReference type="Pfam" id="PF18765">
    <property type="entry name" value="Polbeta"/>
    <property type="match status" value="1"/>
</dbReference>
<keyword evidence="3" id="KW-1185">Reference proteome</keyword>
<evidence type="ECO:0000259" key="1">
    <source>
        <dbReference type="Pfam" id="PF18765"/>
    </source>
</evidence>
<accession>A0A2N5MAX5</accession>
<gene>
    <name evidence="2" type="ORF">CUU66_02135</name>
</gene>
<comment type="caution">
    <text evidence="2">The sequence shown here is derived from an EMBL/GenBank/DDBJ whole genome shotgun (WGS) entry which is preliminary data.</text>
</comment>